<proteinExistence type="inferred from homology"/>
<dbReference type="Proteomes" id="UP001596298">
    <property type="component" value="Unassembled WGS sequence"/>
</dbReference>
<accession>A0ABW2ACZ5</accession>
<gene>
    <name evidence="7" type="ORF">ACFQDH_04685</name>
</gene>
<name>A0ABW2ACZ5_9MICO</name>
<dbReference type="RefSeq" id="WP_382398945.1">
    <property type="nucleotide sequence ID" value="NZ_JBHSWH010000001.1"/>
</dbReference>
<protein>
    <submittedName>
        <fullName evidence="7">CDP-glycerol glycerophosphotransferase family protein</fullName>
    </submittedName>
</protein>
<comment type="similarity">
    <text evidence="2">Belongs to the CDP-glycerol glycerophosphotransferase family.</text>
</comment>
<dbReference type="InterPro" id="IPR043149">
    <property type="entry name" value="TagF_N"/>
</dbReference>
<evidence type="ECO:0000313" key="8">
    <source>
        <dbReference type="Proteomes" id="UP001596298"/>
    </source>
</evidence>
<evidence type="ECO:0000256" key="3">
    <source>
        <dbReference type="ARBA" id="ARBA00022475"/>
    </source>
</evidence>
<comment type="subcellular location">
    <subcellularLocation>
        <location evidence="1">Cell membrane</location>
        <topology evidence="1">Peripheral membrane protein</topology>
    </subcellularLocation>
</comment>
<evidence type="ECO:0000313" key="7">
    <source>
        <dbReference type="EMBL" id="MFC6704582.1"/>
    </source>
</evidence>
<evidence type="ECO:0000256" key="1">
    <source>
        <dbReference type="ARBA" id="ARBA00004202"/>
    </source>
</evidence>
<dbReference type="Gene3D" id="3.40.50.12580">
    <property type="match status" value="1"/>
</dbReference>
<keyword evidence="3" id="KW-1003">Cell membrane</keyword>
<evidence type="ECO:0000256" key="5">
    <source>
        <dbReference type="ARBA" id="ARBA00022944"/>
    </source>
</evidence>
<dbReference type="InterPro" id="IPR043148">
    <property type="entry name" value="TagF_C"/>
</dbReference>
<dbReference type="SUPFAM" id="SSF53756">
    <property type="entry name" value="UDP-Glycosyltransferase/glycogen phosphorylase"/>
    <property type="match status" value="1"/>
</dbReference>
<dbReference type="InterPro" id="IPR007554">
    <property type="entry name" value="Glycerophosphate_synth"/>
</dbReference>
<comment type="caution">
    <text evidence="7">The sequence shown here is derived from an EMBL/GenBank/DDBJ whole genome shotgun (WGS) entry which is preliminary data.</text>
</comment>
<reference evidence="8" key="1">
    <citation type="journal article" date="2019" name="Int. J. Syst. Evol. Microbiol.">
        <title>The Global Catalogue of Microorganisms (GCM) 10K type strain sequencing project: providing services to taxonomists for standard genome sequencing and annotation.</title>
        <authorList>
            <consortium name="The Broad Institute Genomics Platform"/>
            <consortium name="The Broad Institute Genome Sequencing Center for Infectious Disease"/>
            <person name="Wu L."/>
            <person name="Ma J."/>
        </authorList>
    </citation>
    <scope>NUCLEOTIDE SEQUENCE [LARGE SCALE GENOMIC DNA]</scope>
    <source>
        <strain evidence="8">CCUG 58127</strain>
    </source>
</reference>
<keyword evidence="4" id="KW-0808">Transferase</keyword>
<evidence type="ECO:0000256" key="4">
    <source>
        <dbReference type="ARBA" id="ARBA00022679"/>
    </source>
</evidence>
<dbReference type="Gene3D" id="3.40.50.11820">
    <property type="match status" value="1"/>
</dbReference>
<keyword evidence="6" id="KW-0472">Membrane</keyword>
<sequence length="586" mass="65857">MDDVDKKQVIGLLRTVLESLDPHVIVDYRLTAIAPEARALMLTLGGSPLPAAGAVRVAKNVPGAFELSYLFQGEQPVEQLDSLGRTIKPLAVKTRQLDYFGQEDLKERIIRLPAIASVTLCLNGKPQLLRHVNYYFGSTHAHAKEAFGSAENRSTPIWRQVAIRGAEELVCWTKAPLRNAEIARRAATLRGSRYRAFIRNLAKTPHFHQKYDGAWLVMDRLRSAGDNGEYLYDYLDRERPDINAWFVLQKGGPEWDRLKSRGFRLIDFRSIEHLVALQCAAVVASSQLDVEMEQPVPKNFYRRSQRPWRFVYLQHGVLQHNLAHWFNGKDIDLLTTASVDEHESIVADGTTYKLTTDSVTLTGFPRYDAAARAGAKHPFGQRSIILVAPTWRNSLFLPKSAFGAQRRLKEPFLHTEYGRKWMGFLCHPDLEQFAAQSGAQVVYLPHPNLRGNAPEVSYPDHVQVIESTPDTIELMSRARVTVTDYSSIFFDAALAKSRVVFFQFDQDSFLNGGHTYLPGRWDYAQDGFGPVESSVDGAIAQTICAYSASASDWPGVYDERVARTIPLTDGSAAERITDEIEAKFLS</sequence>
<dbReference type="EMBL" id="JBHSWH010000001">
    <property type="protein sequence ID" value="MFC6704582.1"/>
    <property type="molecule type" value="Genomic_DNA"/>
</dbReference>
<organism evidence="7 8">
    <name type="scientific">Flexivirga alba</name>
    <dbReference type="NCBI Taxonomy" id="702742"/>
    <lineage>
        <taxon>Bacteria</taxon>
        <taxon>Bacillati</taxon>
        <taxon>Actinomycetota</taxon>
        <taxon>Actinomycetes</taxon>
        <taxon>Micrococcales</taxon>
        <taxon>Dermacoccaceae</taxon>
        <taxon>Flexivirga</taxon>
    </lineage>
</organism>
<evidence type="ECO:0000256" key="6">
    <source>
        <dbReference type="ARBA" id="ARBA00023136"/>
    </source>
</evidence>
<dbReference type="Pfam" id="PF04464">
    <property type="entry name" value="Glyphos_transf"/>
    <property type="match status" value="1"/>
</dbReference>
<keyword evidence="8" id="KW-1185">Reference proteome</keyword>
<evidence type="ECO:0000256" key="2">
    <source>
        <dbReference type="ARBA" id="ARBA00010488"/>
    </source>
</evidence>
<keyword evidence="5" id="KW-0777">Teichoic acid biosynthesis</keyword>